<protein>
    <recommendedName>
        <fullName evidence="3">DUF4333 domain-containing protein</fullName>
    </recommendedName>
</protein>
<accession>H8GCU6</accession>
<feature type="region of interest" description="Disordered" evidence="1">
    <location>
        <begin position="30"/>
        <end position="83"/>
    </location>
</feature>
<gene>
    <name evidence="4" type="ORF">SacazDRAFT_00835</name>
</gene>
<feature type="domain" description="DUF4333" evidence="3">
    <location>
        <begin position="75"/>
        <end position="141"/>
    </location>
</feature>
<evidence type="ECO:0000259" key="3">
    <source>
        <dbReference type="Pfam" id="PF14230"/>
    </source>
</evidence>
<dbReference type="InterPro" id="IPR025637">
    <property type="entry name" value="DUF4333"/>
</dbReference>
<dbReference type="EMBL" id="CM001466">
    <property type="protein sequence ID" value="EHY87782.1"/>
    <property type="molecule type" value="Genomic_DNA"/>
</dbReference>
<dbReference type="Pfam" id="PF14230">
    <property type="entry name" value="DUF4333"/>
    <property type="match status" value="1"/>
</dbReference>
<sequence>MRVRGAVRAWCVAVSVCAPLLLTACGGDGADPGESPSVSSEDTRTSSLPVWTAPETSATSGGSETTGTSETTPTPVPKALDGNAVEKAVRSVLTGSYGIKDVERVRCPQRPAVTEGLTFDCTAVIGGDSKRVPIEILDDEGRYEVGLPV</sequence>
<evidence type="ECO:0000256" key="2">
    <source>
        <dbReference type="SAM" id="SignalP"/>
    </source>
</evidence>
<evidence type="ECO:0000256" key="1">
    <source>
        <dbReference type="SAM" id="MobiDB-lite"/>
    </source>
</evidence>
<feature type="signal peptide" evidence="2">
    <location>
        <begin position="1"/>
        <end position="24"/>
    </location>
</feature>
<evidence type="ECO:0000313" key="4">
    <source>
        <dbReference type="EMBL" id="EHY87782.1"/>
    </source>
</evidence>
<dbReference type="Proteomes" id="UP000004705">
    <property type="component" value="Chromosome"/>
</dbReference>
<evidence type="ECO:0000313" key="5">
    <source>
        <dbReference type="Proteomes" id="UP000004705"/>
    </source>
</evidence>
<name>H8GCU6_9PSEU</name>
<dbReference type="PROSITE" id="PS51257">
    <property type="entry name" value="PROKAR_LIPOPROTEIN"/>
    <property type="match status" value="1"/>
</dbReference>
<proteinExistence type="predicted"/>
<dbReference type="AlphaFoldDB" id="H8GCU6"/>
<dbReference type="HOGENOM" id="CLU_1863715_0_0_11"/>
<feature type="chain" id="PRO_5039245365" description="DUF4333 domain-containing protein" evidence="2">
    <location>
        <begin position="25"/>
        <end position="149"/>
    </location>
</feature>
<feature type="compositionally biased region" description="Low complexity" evidence="1">
    <location>
        <begin position="54"/>
        <end position="73"/>
    </location>
</feature>
<keyword evidence="2" id="KW-0732">Signal</keyword>
<feature type="compositionally biased region" description="Polar residues" evidence="1">
    <location>
        <begin position="36"/>
        <end position="49"/>
    </location>
</feature>
<organism evidence="4 5">
    <name type="scientific">Saccharomonospora azurea NA-128</name>
    <dbReference type="NCBI Taxonomy" id="882081"/>
    <lineage>
        <taxon>Bacteria</taxon>
        <taxon>Bacillati</taxon>
        <taxon>Actinomycetota</taxon>
        <taxon>Actinomycetes</taxon>
        <taxon>Pseudonocardiales</taxon>
        <taxon>Pseudonocardiaceae</taxon>
        <taxon>Saccharomonospora</taxon>
    </lineage>
</organism>
<dbReference type="RefSeq" id="WP_005438937.1">
    <property type="nucleotide sequence ID" value="NZ_CM001466.1"/>
</dbReference>
<keyword evidence="5" id="KW-1185">Reference proteome</keyword>
<reference evidence="4 5" key="1">
    <citation type="journal article" date="2012" name="Stand. Genomic Sci.">
        <title>Genome sequence of the soil bacterium Saccharomonospora azurea type strain (NA-128(T)).</title>
        <authorList>
            <person name="Klenk H.P."/>
            <person name="Held B."/>
            <person name="Lucas S."/>
            <person name="Lapidus A."/>
            <person name="Copeland A."/>
            <person name="Hammon N."/>
            <person name="Pitluck S."/>
            <person name="Goodwin L.A."/>
            <person name="Han C."/>
            <person name="Tapia R."/>
            <person name="Brambilla E.M."/>
            <person name="Potter G."/>
            <person name="Land M."/>
            <person name="Ivanova N."/>
            <person name="Rohde M."/>
            <person name="Goker M."/>
            <person name="Detter J.C."/>
            <person name="Kyrpides N.C."/>
            <person name="Woyke T."/>
        </authorList>
    </citation>
    <scope>NUCLEOTIDE SEQUENCE [LARGE SCALE GENOMIC DNA]</scope>
    <source>
        <strain evidence="4 5">NA-128</strain>
    </source>
</reference>